<dbReference type="EMBL" id="LT629748">
    <property type="protein sequence ID" value="SDS36072.1"/>
    <property type="molecule type" value="Genomic_DNA"/>
</dbReference>
<feature type="transmembrane region" description="Helical" evidence="2">
    <location>
        <begin position="80"/>
        <end position="98"/>
    </location>
</feature>
<dbReference type="InterPro" id="IPR038765">
    <property type="entry name" value="Papain-like_cys_pep_sf"/>
</dbReference>
<dbReference type="Pfam" id="PF01841">
    <property type="entry name" value="Transglut_core"/>
    <property type="match status" value="1"/>
</dbReference>
<evidence type="ECO:0000256" key="2">
    <source>
        <dbReference type="SAM" id="Phobius"/>
    </source>
</evidence>
<dbReference type="InterPro" id="IPR002931">
    <property type="entry name" value="Transglutaminase-like"/>
</dbReference>
<feature type="transmembrane region" description="Helical" evidence="2">
    <location>
        <begin position="551"/>
        <end position="571"/>
    </location>
</feature>
<feature type="transmembrane region" description="Helical" evidence="2">
    <location>
        <begin position="129"/>
        <end position="147"/>
    </location>
</feature>
<accession>A0A1H1RK60</accession>
<evidence type="ECO:0000259" key="3">
    <source>
        <dbReference type="SMART" id="SM00460"/>
    </source>
</evidence>
<dbReference type="SUPFAM" id="SSF54001">
    <property type="entry name" value="Cysteine proteinases"/>
    <property type="match status" value="1"/>
</dbReference>
<keyword evidence="2" id="KW-1133">Transmembrane helix</keyword>
<dbReference type="SMART" id="SM00460">
    <property type="entry name" value="TGc"/>
    <property type="match status" value="1"/>
</dbReference>
<feature type="transmembrane region" description="Helical" evidence="2">
    <location>
        <begin position="105"/>
        <end position="123"/>
    </location>
</feature>
<sequence length="681" mass="77135">MNTHALIPRNSLVWLLTAQIVALLPHLPRLPLWVAALWLGCALWRIQIQRMRWPYPGLVVRALVLGVVTVGVFMAQGTLIGLDAAVMLLLTLFMLKLLEMRKPRDALVVIYLGFFIVATAFLFDQSIPLSLFQCFSLLVLVAALVGLQQTPGRNDPARALRTGGVLLLQAVPLMVVLFVLFPRMGPLWSVNAPGQQARTGLAESMTPADMAELARSGELVFRAAFDGAIPPQPQLYWRAMTLSRFDGRTWSSSRFNARGAPQDWQPQGDPTSYRVIATASHQPWVFSLRGASSDDERLMLTRDFILQARRPLGQAISYTATSRLDSLLEPQGLDTLQQRINLHLPEGFDPRTRAFAAELRQTYRDDAELVQALLAHFNREPFHYTLRPELLGQHSNDEFLFDSRRGFCAHFAGAMTFVLRAAGIPARVVAGYQGGEINPRGNYVLVHQFEAHAWVEAWLPGQGWVSVDPTFQVAPERIEQGLQEALEREGSFLEDSPLAVARYRNIGWFNDMRLFWDDLNYQWQLRVLGYESERQMAFFRRWLGTADWQRIGMLSLGVLALIMLPMALWILRPERRPKGPRQRAWLKLNKRLAGLQLQVRTGEGPRAWQQRLMQYLPGQQAEIAAFFDEYIRLTYATVPGETEPMSAQLNGALRDLLRALPRRRPPRPTTPVDLPGEGRRL</sequence>
<feature type="region of interest" description="Disordered" evidence="1">
    <location>
        <begin position="659"/>
        <end position="681"/>
    </location>
</feature>
<keyword evidence="2" id="KW-0472">Membrane</keyword>
<feature type="domain" description="Transglutaminase-like" evidence="3">
    <location>
        <begin position="400"/>
        <end position="471"/>
    </location>
</feature>
<keyword evidence="5" id="KW-1185">Reference proteome</keyword>
<dbReference type="STRING" id="797277.SAMN05216198_1775"/>
<dbReference type="Gene3D" id="3.10.620.30">
    <property type="match status" value="1"/>
</dbReference>
<name>A0A1H1RK60_9GAMM</name>
<dbReference type="PANTHER" id="PTHR42736:SF1">
    <property type="entry name" value="PROTEIN-GLUTAMINE GAMMA-GLUTAMYLTRANSFERASE"/>
    <property type="match status" value="1"/>
</dbReference>
<dbReference type="PANTHER" id="PTHR42736">
    <property type="entry name" value="PROTEIN-GLUTAMINE GAMMA-GLUTAMYLTRANSFERASE"/>
    <property type="match status" value="1"/>
</dbReference>
<dbReference type="Pfam" id="PF11992">
    <property type="entry name" value="TgpA_N"/>
    <property type="match status" value="1"/>
</dbReference>
<feature type="transmembrane region" description="Helical" evidence="2">
    <location>
        <begin position="58"/>
        <end position="74"/>
    </location>
</feature>
<gene>
    <name evidence="4" type="ORF">SAMN05216198_1775</name>
</gene>
<dbReference type="OrthoDB" id="9804872at2"/>
<evidence type="ECO:0000313" key="5">
    <source>
        <dbReference type="Proteomes" id="UP000243426"/>
    </source>
</evidence>
<protein>
    <submittedName>
        <fullName evidence="4">Transglutaminase-like superfamily protein</fullName>
    </submittedName>
</protein>
<evidence type="ECO:0000256" key="1">
    <source>
        <dbReference type="SAM" id="MobiDB-lite"/>
    </source>
</evidence>
<dbReference type="InterPro" id="IPR021878">
    <property type="entry name" value="TgpA_N"/>
</dbReference>
<dbReference type="AlphaFoldDB" id="A0A1H1RK60"/>
<reference evidence="5" key="1">
    <citation type="submission" date="2016-10" db="EMBL/GenBank/DDBJ databases">
        <authorList>
            <person name="Varghese N."/>
            <person name="Submissions S."/>
        </authorList>
    </citation>
    <scope>NUCLEOTIDE SEQUENCE [LARGE SCALE GENOMIC DNA]</scope>
    <source>
        <strain evidence="5">2SM5</strain>
    </source>
</reference>
<proteinExistence type="predicted"/>
<dbReference type="InterPro" id="IPR052901">
    <property type="entry name" value="Bact_TGase-like"/>
</dbReference>
<keyword evidence="2" id="KW-0812">Transmembrane</keyword>
<dbReference type="Proteomes" id="UP000243426">
    <property type="component" value="Chromosome I"/>
</dbReference>
<evidence type="ECO:0000313" key="4">
    <source>
        <dbReference type="EMBL" id="SDS36072.1"/>
    </source>
</evidence>
<dbReference type="RefSeq" id="WP_090272977.1">
    <property type="nucleotide sequence ID" value="NZ_LT629748.1"/>
</dbReference>
<organism evidence="4 5">
    <name type="scientific">Halopseudomonas litoralis</name>
    <dbReference type="NCBI Taxonomy" id="797277"/>
    <lineage>
        <taxon>Bacteria</taxon>
        <taxon>Pseudomonadati</taxon>
        <taxon>Pseudomonadota</taxon>
        <taxon>Gammaproteobacteria</taxon>
        <taxon>Pseudomonadales</taxon>
        <taxon>Pseudomonadaceae</taxon>
        <taxon>Halopseudomonas</taxon>
    </lineage>
</organism>
<feature type="transmembrane region" description="Helical" evidence="2">
    <location>
        <begin position="159"/>
        <end position="181"/>
    </location>
</feature>